<evidence type="ECO:0000313" key="24">
    <source>
        <dbReference type="Proteomes" id="UP000225264"/>
    </source>
</evidence>
<reference evidence="26 27" key="4">
    <citation type="submission" date="2020-06" db="EMBL/GenBank/DDBJ databases">
        <title>REHAB project genomes.</title>
        <authorList>
            <person name="Shaw L.P."/>
        </authorList>
    </citation>
    <scope>NUCLEOTIDE SEQUENCE [LARGE SCALE GENOMIC DNA]</scope>
    <source>
        <strain evidence="19 28">RHB07-C04</strain>
        <strain evidence="18 29">RHB10-C12</strain>
        <strain evidence="17 27">RHB30-C10</strain>
        <strain evidence="16 26">RHBSTW-00177</strain>
        <strain evidence="3">RHBSTW-00474</strain>
    </source>
</reference>
<dbReference type="EMBL" id="CP065611">
    <property type="protein sequence ID" value="QPR07577.1"/>
    <property type="molecule type" value="Genomic_DNA"/>
</dbReference>
<evidence type="ECO:0000313" key="21">
    <source>
        <dbReference type="EMBL" id="QPR07577.1"/>
    </source>
</evidence>
<dbReference type="Proteomes" id="UP001208624">
    <property type="component" value="Unassembled WGS sequence"/>
</dbReference>
<evidence type="ECO:0000313" key="33">
    <source>
        <dbReference type="Proteomes" id="UP000615017"/>
    </source>
</evidence>
<evidence type="ECO:0000313" key="29">
    <source>
        <dbReference type="Proteomes" id="UP000514754"/>
    </source>
</evidence>
<evidence type="ECO:0000313" key="31">
    <source>
        <dbReference type="Proteomes" id="UP000581425"/>
    </source>
</evidence>
<evidence type="ECO:0000313" key="34">
    <source>
        <dbReference type="Proteomes" id="UP001208624"/>
    </source>
</evidence>
<dbReference type="Proteomes" id="UP001173661">
    <property type="component" value="Unassembled WGS sequence"/>
</dbReference>
<reference evidence="5" key="8">
    <citation type="submission" date="2020-09" db="EMBL/GenBank/DDBJ databases">
        <title>Emerging polyconal dissemination of OXA-244-producing E. coli in France.</title>
        <authorList>
            <person name="Emeraud C."/>
            <person name="Girlich D."/>
            <person name="Bonnin R.A."/>
            <person name="Jousset A.B."/>
            <person name="Naas T."/>
            <person name="Dortet L."/>
        </authorList>
    </citation>
    <scope>NUCLEOTIDE SEQUENCE</scope>
    <source>
        <strain evidence="5">225E3</strain>
    </source>
</reference>
<evidence type="ECO:0000313" key="2">
    <source>
        <dbReference type="EMBL" id="MBA6241124.1"/>
    </source>
</evidence>
<evidence type="ECO:0000313" key="9">
    <source>
        <dbReference type="EMBL" id="MCV5622660.1"/>
    </source>
</evidence>
<dbReference type="Proteomes" id="UP000225264">
    <property type="component" value="Unassembled WGS sequence"/>
</dbReference>
<evidence type="ECO:0000313" key="22">
    <source>
        <dbReference type="EMBL" id="WHI04495.1"/>
    </source>
</evidence>
<sequence>MFSKLAQSSIKAMF</sequence>
<dbReference type="Proteomes" id="UP000640866">
    <property type="component" value="Unassembled WGS sequence"/>
</dbReference>
<evidence type="ECO:0000313" key="27">
    <source>
        <dbReference type="Proteomes" id="UP000512322"/>
    </source>
</evidence>
<reference evidence="15" key="1">
    <citation type="journal article" date="2020" name="Int. J. Antimicrob. Agents">
        <title>Identification and characterisation of fosfomycin resistance in Escherichia coli urinary tract infection isolates from Australia.</title>
        <authorList>
            <person name="Mowlaboccus S."/>
            <person name="Daley D."/>
            <person name="Pang S."/>
            <person name="Gottlieb T."/>
            <person name="Merlino J."/>
            <person name="Nimmo G.R."/>
            <person name="George N."/>
            <person name="Korman T.M."/>
            <person name="Streitberg R."/>
            <person name="Robson J."/>
            <person name="Peachey G."/>
            <person name="Collignon P."/>
            <person name="Bradbury S."/>
            <person name="Colombi E."/>
            <person name="Ramsay J.P."/>
            <person name="Rogers B.A."/>
            <person name="Coombs G.W."/>
        </authorList>
    </citation>
    <scope>NUCLEOTIDE SEQUENCE</scope>
    <source>
        <strain evidence="15">EC2</strain>
    </source>
</reference>
<reference evidence="11" key="15">
    <citation type="submission" date="2023-05" db="EMBL/GenBank/DDBJ databases">
        <title>Efficient inhibition of multidrug-resistant Escherichia coli by a new antibiotic combination.</title>
        <authorList>
            <person name="Lin T."/>
        </authorList>
    </citation>
    <scope>NUCLEOTIDE SEQUENCE</scope>
    <source>
        <strain evidence="11">YmmD45</strain>
    </source>
</reference>
<evidence type="ECO:0000313" key="16">
    <source>
        <dbReference type="EMBL" id="QLY99588.1"/>
    </source>
</evidence>
<evidence type="ECO:0000313" key="23">
    <source>
        <dbReference type="EMBL" id="WWX73970.1"/>
    </source>
</evidence>
<dbReference type="Proteomes" id="UP000622722">
    <property type="component" value="Unassembled WGS sequence"/>
</dbReference>
<evidence type="ECO:0000313" key="14">
    <source>
        <dbReference type="EMBL" id="MDW9348076.1"/>
    </source>
</evidence>
<dbReference type="EMBL" id="JAWPMK010000001">
    <property type="protein sequence ID" value="MDW9348076.1"/>
    <property type="molecule type" value="Genomic_DNA"/>
</dbReference>
<evidence type="ECO:0000313" key="28">
    <source>
        <dbReference type="Proteomes" id="UP000514715"/>
    </source>
</evidence>
<dbReference type="EMBL" id="CP057975">
    <property type="protein sequence ID" value="QMP47926.1"/>
    <property type="molecule type" value="Genomic_DNA"/>
</dbReference>
<reference evidence="9" key="16">
    <citation type="submission" date="2023-06" db="EMBL/GenBank/DDBJ databases">
        <title>Deciphering the underlying mechanisms mediating the transmission of blaNDM gene from human to animals in China.</title>
        <authorList>
            <person name="Chen K."/>
            <person name="Chen S."/>
        </authorList>
    </citation>
    <scope>NUCLEOTIDE SEQUENCE</scope>
    <source>
        <strain evidence="9">1199</strain>
    </source>
</reference>
<dbReference type="EMBL" id="JANWOR010000658">
    <property type="protein sequence ID" value="MDA4180051.1"/>
    <property type="molecule type" value="Genomic_DNA"/>
</dbReference>
<dbReference type="EMBL" id="JACGTG010000001">
    <property type="protein sequence ID" value="MBA6241124.1"/>
    <property type="molecule type" value="Genomic_DNA"/>
</dbReference>
<dbReference type="Proteomes" id="UP000655659">
    <property type="component" value="Unassembled WGS sequence"/>
</dbReference>
<reference evidence="1" key="19">
    <citation type="submission" date="2024-02" db="EMBL/GenBank/DDBJ databases">
        <authorList>
            <consortium name="Clinical and Environmental Microbiology Branch: Whole genome sequencing antimicrobial resistance pathogens in the healthcare setting"/>
        </authorList>
    </citation>
    <scope>NUCLEOTIDE SEQUENCE</scope>
    <source>
        <strain evidence="1">2023CK-00345</strain>
    </source>
</reference>
<dbReference type="EMBL" id="CP063369">
    <property type="protein sequence ID" value="QOY33421.1"/>
    <property type="molecule type" value="Genomic_DNA"/>
</dbReference>
<evidence type="ECO:0000313" key="1">
    <source>
        <dbReference type="EMBL" id="EMM0025031.1"/>
    </source>
</evidence>
<dbReference type="EMBL" id="ABLFQU030000012">
    <property type="protein sequence ID" value="EMM0025031.1"/>
    <property type="molecule type" value="Genomic_DNA"/>
</dbReference>
<protein>
    <submittedName>
        <fullName evidence="9">Uncharacterized protein</fullName>
    </submittedName>
</protein>
<reference evidence="14" key="18">
    <citation type="submission" date="2023-10" db="EMBL/GenBank/DDBJ databases">
        <title>Draft Genome Sequence of a Shiga toxin-producing Escherichia coli strain from deer meat showing an IS-element integration in the B-subunit of the Shiga toxin Stx2b gene.</title>
        <authorList>
            <person name="Projahn M."/>
            <person name="Borowiak M."/>
        </authorList>
    </citation>
    <scope>NUCLEOTIDE SEQUENCE</scope>
    <source>
        <strain evidence="14">BfR-EC-18960</strain>
    </source>
</reference>
<dbReference type="EMBL" id="CP058571">
    <property type="protein sequence ID" value="QLG59924.1"/>
    <property type="molecule type" value="Genomic_DNA"/>
</dbReference>
<evidence type="ECO:0000313" key="18">
    <source>
        <dbReference type="EMBL" id="QMO43654.1"/>
    </source>
</evidence>
<reference evidence="2 31" key="6">
    <citation type="submission" date="2020-07" db="EMBL/GenBank/DDBJ databases">
        <title>Analysis of Genomes of Bacterial Isolates from Lameness Outbreaks in Broilers.</title>
        <authorList>
            <person name="Ekesi N.S."/>
            <person name="Alrubaye A."/>
            <person name="Rhoads D."/>
        </authorList>
    </citation>
    <scope>NUCLEOTIDE SEQUENCE [LARGE SCALE GENOMIC DNA]</scope>
    <source>
        <strain evidence="2 31">1409</strain>
    </source>
</reference>
<evidence type="ECO:0000313" key="4">
    <source>
        <dbReference type="EMBL" id="MBB2466863.1"/>
    </source>
</evidence>
<evidence type="ECO:0000313" key="35">
    <source>
        <dbReference type="Proteomes" id="UP001247581"/>
    </source>
</evidence>
<dbReference type="Proteomes" id="UP000512322">
    <property type="component" value="Chromosome"/>
</dbReference>
<evidence type="ECO:0000313" key="26">
    <source>
        <dbReference type="Proteomes" id="UP000512182"/>
    </source>
</evidence>
<dbReference type="EMBL" id="CP056794">
    <property type="protein sequence ID" value="QLY99588.1"/>
    <property type="molecule type" value="Genomic_DNA"/>
</dbReference>
<evidence type="ECO:0000313" key="11">
    <source>
        <dbReference type="EMBL" id="MDK2693111.1"/>
    </source>
</evidence>
<dbReference type="RefSeq" id="WP_120795380.1">
    <property type="nucleotide sequence ID" value="NZ_AP017610.1"/>
</dbReference>
<reference evidence="25" key="3">
    <citation type="submission" date="2020-06" db="EMBL/GenBank/DDBJ databases">
        <title>Identification and Characterisation of Fosfomycin Resistance in Escherichia coli Urinary Tract Infection Isolates from Australia.</title>
        <authorList>
            <person name="Mowlaboccus S."/>
            <person name="Daley D."/>
            <person name="Pang S."/>
            <person name="Gottlieb T."/>
            <person name="Nimmo G.R."/>
            <person name="George N."/>
            <person name="Korman T.M."/>
            <person name="Strietberg R."/>
            <person name="Robson J."/>
            <person name="Peachey G."/>
            <person name="Collignon P."/>
            <person name="Bradbury S."/>
            <person name="Colombi E."/>
            <person name="Ramsay J.P."/>
            <person name="Rogers B.A."/>
            <person name="Coombs G.W."/>
        </authorList>
    </citation>
    <scope>NUCLEOTIDE SEQUENCE [LARGE SCALE GENOMIC DNA]</scope>
    <source>
        <strain evidence="25">EC2</strain>
    </source>
</reference>
<reference evidence="23" key="20">
    <citation type="submission" date="2024-03" db="EMBL/GenBank/DDBJ databases">
        <title>Epithelial relay of microbial signals coordinates intestinal macrophage supported barrier repair.</title>
        <authorList>
            <person name="Tsai M.T."/>
        </authorList>
    </citation>
    <scope>NUCLEOTIDE SEQUENCE</scope>
    <source>
        <strain evidence="23">MS 21-1</strain>
    </source>
</reference>
<gene>
    <name evidence="8" type="ORF">CQ842_13490</name>
    <name evidence="20" type="ORF">FOI11_007255</name>
    <name evidence="2" type="ORF">FOI11_14225</name>
    <name evidence="4" type="ORF">HEP30_012200</name>
    <name evidence="16" type="ORF">HV109_14365</name>
    <name evidence="3" type="ORF">HV209_18205</name>
    <name evidence="19" type="ORF">HVW04_05335</name>
    <name evidence="18" type="ORF">HVW43_05920</name>
    <name evidence="17" type="ORF">HVY77_15305</name>
    <name evidence="15" type="ORF">HX136_15405</name>
    <name evidence="21" type="ORF">I6H02_25095</name>
    <name evidence="5" type="ORF">IH772_25505</name>
    <name evidence="7" type="ORF">JNA65_20580</name>
    <name evidence="6" type="ORF">JNA68_13865</name>
    <name evidence="13" type="ORF">NQD80_26395</name>
    <name evidence="10" type="ORF">NY836_22310</name>
    <name evidence="9" type="ORF">OFN31_12900</name>
    <name evidence="1" type="ORF">P6223_001553</name>
    <name evidence="12" type="ORF">Q2V20_04610</name>
    <name evidence="22" type="ORF">QDW62_15230</name>
    <name evidence="11" type="ORF">QO046_01600</name>
    <name evidence="14" type="ORF">R8G00_00100</name>
    <name evidence="23" type="ORF">V9Z47_11030</name>
</gene>
<dbReference type="Proteomes" id="UP001247581">
    <property type="component" value="Unassembled WGS sequence"/>
</dbReference>
<evidence type="ECO:0000313" key="12">
    <source>
        <dbReference type="EMBL" id="MDO2573445.1"/>
    </source>
</evidence>
<reference evidence="10" key="13">
    <citation type="submission" date="2022-08" db="EMBL/GenBank/DDBJ databases">
        <title>Genome sequencing of human pathogens.</title>
        <authorList>
            <person name="Cao X."/>
        </authorList>
    </citation>
    <scope>NUCLEOTIDE SEQUENCE</scope>
    <source>
        <strain evidence="10">EC16126</strain>
    </source>
</reference>
<evidence type="ECO:0000313" key="10">
    <source>
        <dbReference type="EMBL" id="MDA4180051.1"/>
    </source>
</evidence>
<dbReference type="Proteomes" id="UP000615017">
    <property type="component" value="Unassembled WGS sequence"/>
</dbReference>
<reference evidence="6 33" key="11">
    <citation type="submission" date="2021-01" db="EMBL/GenBank/DDBJ databases">
        <title>Genomes of Escherichia coli STEC strains from raw meat-based diets for companion animals.</title>
        <authorList>
            <person name="Stevens M.J.A."/>
            <person name="Stephan R."/>
        </authorList>
    </citation>
    <scope>NUCLEOTIDE SEQUENCE [LARGE SCALE GENOMIC DNA]</scope>
    <source>
        <strain evidence="6">ATC7-7</strain>
        <strain evidence="7 33">LSC1-58</strain>
    </source>
</reference>
<proteinExistence type="predicted"/>
<reference evidence="13 35" key="12">
    <citation type="submission" date="2022-07" db="EMBL/GenBank/DDBJ databases">
        <title>The wastewater resistome of Residential Aged Care Facilities indicates a role of antimicrobial stewardship in reducing resistance.</title>
        <authorList>
            <person name="Sapula S."/>
            <person name="Hart B.J."/>
            <person name="Henrietta V."/>
            <person name="Amsalu A."/>
            <person name="Jon W."/>
            <person name="Siderius N."/>
            <person name="Nguyen L."/>
            <person name="Turnidge J."/>
            <person name="Gerber C."/>
        </authorList>
    </citation>
    <scope>NUCLEOTIDE SEQUENCE [LARGE SCALE GENOMIC DNA]</scope>
    <source>
        <strain evidence="13 35">ECA685</strain>
    </source>
</reference>
<reference evidence="20 31" key="9">
    <citation type="submission" date="2020-10" db="EMBL/GenBank/DDBJ databases">
        <title>Analysis of Genomes of Bacterial Isolates from Lameness Outbreaks in Broilers.</title>
        <authorList>
            <person name="Rhoads D."/>
            <person name="Ekesi N.S."/>
        </authorList>
    </citation>
    <scope>NUCLEOTIDE SEQUENCE [LARGE SCALE GENOMIC DNA]</scope>
    <source>
        <strain evidence="20 31">1409</strain>
    </source>
</reference>
<dbReference type="Proteomes" id="UP001223829">
    <property type="component" value="Unassembled WGS sequence"/>
</dbReference>
<dbReference type="Proteomes" id="UP000512182">
    <property type="component" value="Chromosome"/>
</dbReference>
<evidence type="ECO:0000313" key="5">
    <source>
        <dbReference type="EMBL" id="MBE0980567.1"/>
    </source>
</evidence>
<dbReference type="EMBL" id="CP057293">
    <property type="protein sequence ID" value="QMF70194.1"/>
    <property type="molecule type" value="Genomic_DNA"/>
</dbReference>
<dbReference type="Proteomes" id="UP000509796">
    <property type="component" value="Chromosome"/>
</dbReference>
<dbReference type="Proteomes" id="UP001211064">
    <property type="component" value="Unassembled WGS sequence"/>
</dbReference>
<evidence type="ECO:0000313" key="6">
    <source>
        <dbReference type="EMBL" id="MBL6204283.1"/>
    </source>
</evidence>
<organism evidence="9 34">
    <name type="scientific">Escherichia coli</name>
    <dbReference type="NCBI Taxonomy" id="562"/>
    <lineage>
        <taxon>Bacteria</taxon>
        <taxon>Pseudomonadati</taxon>
        <taxon>Pseudomonadota</taxon>
        <taxon>Gammaproteobacteria</taxon>
        <taxon>Enterobacterales</taxon>
        <taxon>Enterobacteriaceae</taxon>
        <taxon>Escherichia</taxon>
    </lineage>
</organism>
<dbReference type="GeneID" id="75171260"/>
<dbReference type="EMBL" id="JACCJF010000013">
    <property type="protein sequence ID" value="MBZ4694040.1"/>
    <property type="molecule type" value="Genomic_DNA"/>
</dbReference>
<evidence type="ECO:0000313" key="17">
    <source>
        <dbReference type="EMBL" id="QMF70194.1"/>
    </source>
</evidence>
<dbReference type="Proteomes" id="UP001383096">
    <property type="component" value="Chromosome"/>
</dbReference>
<dbReference type="EMBL" id="JAUKXU010000003">
    <property type="protein sequence ID" value="MDO2573445.1"/>
    <property type="molecule type" value="Genomic_DNA"/>
</dbReference>
<dbReference type="EMBL" id="JABXPW010000004">
    <property type="protein sequence ID" value="MBA7720504.1"/>
    <property type="molecule type" value="Genomic_DNA"/>
</dbReference>
<dbReference type="EMBL" id="CP122634">
    <property type="protein sequence ID" value="WHI04495.1"/>
    <property type="molecule type" value="Genomic_DNA"/>
</dbReference>
<reference evidence="12" key="17">
    <citation type="submission" date="2023-07" db="EMBL/GenBank/DDBJ databases">
        <title>High risk of intestinal colonization with ESBL-producing Escherichia coli among soldiers of military contingents in specific geographic regions.</title>
        <authorList>
            <person name="Literacka E."/>
        </authorList>
    </citation>
    <scope>NUCLEOTIDE SEQUENCE</scope>
    <source>
        <strain evidence="12">66</strain>
    </source>
</reference>
<dbReference type="Proteomes" id="UP000581425">
    <property type="component" value="Unassembled WGS sequence"/>
</dbReference>
<dbReference type="Proteomes" id="UP000594864">
    <property type="component" value="Chromosome"/>
</dbReference>
<dbReference type="EMBL" id="JANIDP010000176">
    <property type="protein sequence ID" value="MDR6049214.1"/>
    <property type="molecule type" value="Genomic_DNA"/>
</dbReference>
<evidence type="ECO:0000313" key="25">
    <source>
        <dbReference type="Proteomes" id="UP000509796"/>
    </source>
</evidence>
<reference evidence="22" key="14">
    <citation type="journal article" date="2023" name="Front. Microbiol.">
        <title>Virotyping and genetic antimicrobial susceptibility testing of porcine ETEC/STEC strains and associated plasmid types.</title>
        <authorList>
            <person name="Vereecke N."/>
            <person name="Van Hoorde S."/>
            <person name="Sperling D."/>
            <person name="Theuns S."/>
            <person name="Devriendt B."/>
            <person name="Cox E."/>
        </authorList>
    </citation>
    <scope>NUCLEOTIDE SEQUENCE</scope>
    <source>
        <strain evidence="22">ETEC4085</strain>
    </source>
</reference>
<dbReference type="EMBL" id="CP146670">
    <property type="protein sequence ID" value="WWX73970.1"/>
    <property type="molecule type" value="Genomic_DNA"/>
</dbReference>
<evidence type="ECO:0000313" key="7">
    <source>
        <dbReference type="EMBL" id="MBL6236284.1"/>
    </source>
</evidence>
<evidence type="ECO:0000313" key="13">
    <source>
        <dbReference type="EMBL" id="MDR6049214.1"/>
    </source>
</evidence>
<reference evidence="8 24" key="2">
    <citation type="submission" date="2020-06" db="EMBL/GenBank/DDBJ databases">
        <title>Genomic analysis of Escherichia coli Ec98 resistant to antibiotic.</title>
        <authorList>
            <person name="Campos L."/>
        </authorList>
    </citation>
    <scope>NUCLEOTIDE SEQUENCE [LARGE SCALE GENOMIC DNA]</scope>
    <source>
        <strain evidence="8 24">UFU_EC98</strain>
    </source>
</reference>
<dbReference type="Proteomes" id="UP000581425">
    <property type="component" value="Chromosome"/>
</dbReference>
<accession>A0A7D5WY46</accession>
<dbReference type="Proteomes" id="UP000514715">
    <property type="component" value="Chromosome"/>
</dbReference>
<dbReference type="EMBL" id="JAOVKC010000013">
    <property type="protein sequence ID" value="MCV5622660.1"/>
    <property type="molecule type" value="Genomic_DNA"/>
</dbReference>
<dbReference type="EMBL" id="CP057906">
    <property type="protein sequence ID" value="QMO43654.1"/>
    <property type="molecule type" value="Genomic_DNA"/>
</dbReference>
<dbReference type="EMBL" id="JAETYU010000017">
    <property type="protein sequence ID" value="MBL6204283.1"/>
    <property type="molecule type" value="Genomic_DNA"/>
</dbReference>
<dbReference type="EMBL" id="JACZOI010000191">
    <property type="protein sequence ID" value="MBE0980567.1"/>
    <property type="molecule type" value="Genomic_DNA"/>
</dbReference>
<evidence type="ECO:0000313" key="32">
    <source>
        <dbReference type="Proteomes" id="UP000594864"/>
    </source>
</evidence>
<reference evidence="4 30" key="7">
    <citation type="submission" date="2020-08" db="EMBL/GenBank/DDBJ databases">
        <title>Draft genome sequences of isolates of diverse host origin from the E. coli Reference Center.</title>
        <authorList>
            <person name="Lacher D.W."/>
            <person name="Mammel M.K."/>
            <person name="Gangiredla J."/>
            <person name="Gebru S.T."/>
            <person name="Barnaba T.J."/>
            <person name="Majowicz S.A."/>
            <person name="Dudley E.G."/>
        </authorList>
    </citation>
    <scope>NUCLEOTIDE SEQUENCE [LARGE SCALE GENOMIC DNA]</scope>
    <source>
        <strain evidence="4 30">10.0349</strain>
    </source>
</reference>
<name>A0A7D5WY46_ECOLX</name>
<dbReference type="Proteomes" id="UP000531761">
    <property type="component" value="Unassembled WGS sequence"/>
</dbReference>
<reference evidence="21 32" key="10">
    <citation type="submission" date="2020-12" db="EMBL/GenBank/DDBJ databases">
        <title>FDA dAtabase for Regulatory Grade micrObial Sequences (FDA-ARGOS): Supporting development and validation of Infectious Disease Dx tests.</title>
        <authorList>
            <person name="Sproer C."/>
            <person name="Gronow S."/>
            <person name="Severitt S."/>
            <person name="Schroder I."/>
            <person name="Tallon L."/>
            <person name="Sadzewicz L."/>
            <person name="Zhao X."/>
            <person name="Boylan J."/>
            <person name="Ott S."/>
            <person name="Bowen H."/>
            <person name="Vavikolanu K."/>
            <person name="Mehta A."/>
            <person name="Aluvathingal J."/>
            <person name="Nadendla S."/>
            <person name="Lowell S."/>
            <person name="Myers T."/>
            <person name="Yan Y."/>
            <person name="Sichtig H."/>
        </authorList>
    </citation>
    <scope>NUCLEOTIDE SEQUENCE [LARGE SCALE GENOMIC DNA]</scope>
    <source>
        <strain evidence="21 32">FDAARGOS_945</strain>
    </source>
</reference>
<dbReference type="EMBL" id="JASMQD010000001">
    <property type="protein sequence ID" value="MDK2693111.1"/>
    <property type="molecule type" value="Genomic_DNA"/>
</dbReference>
<evidence type="ECO:0000313" key="3">
    <source>
        <dbReference type="EMBL" id="MBA7720504.1"/>
    </source>
</evidence>
<dbReference type="EMBL" id="JABWMK020000016">
    <property type="protein sequence ID" value="MBB2466863.1"/>
    <property type="molecule type" value="Genomic_DNA"/>
</dbReference>
<evidence type="ECO:0000313" key="15">
    <source>
        <dbReference type="EMBL" id="QLG59924.1"/>
    </source>
</evidence>
<dbReference type="Proteomes" id="UP001179946">
    <property type="component" value="Chromosome"/>
</dbReference>
<dbReference type="Proteomes" id="UP001271591">
    <property type="component" value="Unassembled WGS sequence"/>
</dbReference>
<evidence type="ECO:0000313" key="8">
    <source>
        <dbReference type="EMBL" id="MBZ4694040.1"/>
    </source>
</evidence>
<evidence type="ECO:0000313" key="19">
    <source>
        <dbReference type="EMBL" id="QMP47926.1"/>
    </source>
</evidence>
<evidence type="ECO:0000313" key="30">
    <source>
        <dbReference type="Proteomes" id="UP000531761"/>
    </source>
</evidence>
<evidence type="ECO:0000313" key="20">
    <source>
        <dbReference type="EMBL" id="QOY33421.1"/>
    </source>
</evidence>
<reference evidence="15" key="5">
    <citation type="submission" date="2020-06" db="EMBL/GenBank/DDBJ databases">
        <authorList>
            <person name="Ramsay J.P."/>
            <person name="Colombi E."/>
            <person name="Mowlaboccus S."/>
        </authorList>
    </citation>
    <scope>NUCLEOTIDE SEQUENCE</scope>
    <source>
        <strain evidence="15">EC2</strain>
    </source>
</reference>
<dbReference type="EMBL" id="JAETYZ010000030">
    <property type="protein sequence ID" value="MBL6236284.1"/>
    <property type="molecule type" value="Genomic_DNA"/>
</dbReference>
<dbReference type="Proteomes" id="UP000514754">
    <property type="component" value="Chromosome"/>
</dbReference>